<reference evidence="1" key="1">
    <citation type="submission" date="2014-09" db="EMBL/GenBank/DDBJ databases">
        <authorList>
            <person name="Magalhaes I.L.F."/>
            <person name="Oliveira U."/>
            <person name="Santos F.R."/>
            <person name="Vidigal T.H.D.A."/>
            <person name="Brescovit A.D."/>
            <person name="Santos A.J."/>
        </authorList>
    </citation>
    <scope>NUCLEOTIDE SEQUENCE</scope>
    <source>
        <tissue evidence="1">Shoot tissue taken approximately 20 cm above the soil surface</tissue>
    </source>
</reference>
<protein>
    <submittedName>
        <fullName evidence="1">Uncharacterized protein</fullName>
    </submittedName>
</protein>
<proteinExistence type="predicted"/>
<name>A0A0A9BBD2_ARUDO</name>
<accession>A0A0A9BBD2</accession>
<evidence type="ECO:0000313" key="1">
    <source>
        <dbReference type="EMBL" id="JAD60606.1"/>
    </source>
</evidence>
<sequence>MINLLLCSFPSSLYKMIFYETKIFTLDQKNICLW</sequence>
<dbReference type="EMBL" id="GBRH01237289">
    <property type="protein sequence ID" value="JAD60606.1"/>
    <property type="molecule type" value="Transcribed_RNA"/>
</dbReference>
<reference evidence="1" key="2">
    <citation type="journal article" date="2015" name="Data Brief">
        <title>Shoot transcriptome of the giant reed, Arundo donax.</title>
        <authorList>
            <person name="Barrero R.A."/>
            <person name="Guerrero F.D."/>
            <person name="Moolhuijzen P."/>
            <person name="Goolsby J.A."/>
            <person name="Tidwell J."/>
            <person name="Bellgard S.E."/>
            <person name="Bellgard M.I."/>
        </authorList>
    </citation>
    <scope>NUCLEOTIDE SEQUENCE</scope>
    <source>
        <tissue evidence="1">Shoot tissue taken approximately 20 cm above the soil surface</tissue>
    </source>
</reference>
<organism evidence="1">
    <name type="scientific">Arundo donax</name>
    <name type="common">Giant reed</name>
    <name type="synonym">Donax arundinaceus</name>
    <dbReference type="NCBI Taxonomy" id="35708"/>
    <lineage>
        <taxon>Eukaryota</taxon>
        <taxon>Viridiplantae</taxon>
        <taxon>Streptophyta</taxon>
        <taxon>Embryophyta</taxon>
        <taxon>Tracheophyta</taxon>
        <taxon>Spermatophyta</taxon>
        <taxon>Magnoliopsida</taxon>
        <taxon>Liliopsida</taxon>
        <taxon>Poales</taxon>
        <taxon>Poaceae</taxon>
        <taxon>PACMAD clade</taxon>
        <taxon>Arundinoideae</taxon>
        <taxon>Arundineae</taxon>
        <taxon>Arundo</taxon>
    </lineage>
</organism>
<dbReference type="AlphaFoldDB" id="A0A0A9BBD2"/>